<dbReference type="EMBL" id="JBHUOS010000010">
    <property type="protein sequence ID" value="MFD2916895.1"/>
    <property type="molecule type" value="Genomic_DNA"/>
</dbReference>
<reference evidence="3" key="1">
    <citation type="journal article" date="2019" name="Int. J. Syst. Evol. Microbiol.">
        <title>The Global Catalogue of Microorganisms (GCM) 10K type strain sequencing project: providing services to taxonomists for standard genome sequencing and annotation.</title>
        <authorList>
            <consortium name="The Broad Institute Genomics Platform"/>
            <consortium name="The Broad Institute Genome Sequencing Center for Infectious Disease"/>
            <person name="Wu L."/>
            <person name="Ma J."/>
        </authorList>
    </citation>
    <scope>NUCLEOTIDE SEQUENCE [LARGE SCALE GENOMIC DNA]</scope>
    <source>
        <strain evidence="3">KCTC 32514</strain>
    </source>
</reference>
<proteinExistence type="predicted"/>
<comment type="caution">
    <text evidence="2">The sequence shown here is derived from an EMBL/GenBank/DDBJ whole genome shotgun (WGS) entry which is preliminary data.</text>
</comment>
<evidence type="ECO:0000313" key="3">
    <source>
        <dbReference type="Proteomes" id="UP001597548"/>
    </source>
</evidence>
<feature type="chain" id="PRO_5045576972" description="Lipocalin-like domain-containing protein" evidence="1">
    <location>
        <begin position="17"/>
        <end position="135"/>
    </location>
</feature>
<sequence>MKKCIYVLLVTFFVLACNNDDDRSSNNEPTLSGSWSVINVIGGLAGIDDNYEEGVIVWNFDEQTQELTVTNNNVESVIYDGLASGIYSYEILIEDENTSLIIDDIIYNLSILTETSLVLDEGAFTSDGFQLTFSR</sequence>
<keyword evidence="1" id="KW-0732">Signal</keyword>
<evidence type="ECO:0000313" key="2">
    <source>
        <dbReference type="EMBL" id="MFD2916895.1"/>
    </source>
</evidence>
<feature type="signal peptide" evidence="1">
    <location>
        <begin position="1"/>
        <end position="16"/>
    </location>
</feature>
<accession>A0ABW5ZWT5</accession>
<dbReference type="Proteomes" id="UP001597548">
    <property type="component" value="Unassembled WGS sequence"/>
</dbReference>
<gene>
    <name evidence="2" type="ORF">ACFS29_14670</name>
</gene>
<dbReference type="PROSITE" id="PS51257">
    <property type="entry name" value="PROKAR_LIPOPROTEIN"/>
    <property type="match status" value="1"/>
</dbReference>
<evidence type="ECO:0000256" key="1">
    <source>
        <dbReference type="SAM" id="SignalP"/>
    </source>
</evidence>
<keyword evidence="3" id="KW-1185">Reference proteome</keyword>
<organism evidence="2 3">
    <name type="scientific">Psychroserpens luteus</name>
    <dbReference type="NCBI Taxonomy" id="1434066"/>
    <lineage>
        <taxon>Bacteria</taxon>
        <taxon>Pseudomonadati</taxon>
        <taxon>Bacteroidota</taxon>
        <taxon>Flavobacteriia</taxon>
        <taxon>Flavobacteriales</taxon>
        <taxon>Flavobacteriaceae</taxon>
        <taxon>Psychroserpens</taxon>
    </lineage>
</organism>
<dbReference type="RefSeq" id="WP_194506249.1">
    <property type="nucleotide sequence ID" value="NZ_JADILU010000001.1"/>
</dbReference>
<name>A0ABW5ZWT5_9FLAO</name>
<evidence type="ECO:0008006" key="4">
    <source>
        <dbReference type="Google" id="ProtNLM"/>
    </source>
</evidence>
<protein>
    <recommendedName>
        <fullName evidence="4">Lipocalin-like domain-containing protein</fullName>
    </recommendedName>
</protein>